<accession>A0A6A6HRC0</accession>
<dbReference type="Proteomes" id="UP000800094">
    <property type="component" value="Unassembled WGS sequence"/>
</dbReference>
<sequence length="408" mass="46303">MSSFHAFSTLLCTSRHRRICGKMHAQLAFRHQLTEALISSNAKLDGCVFIRTYASSPAQLISSFLRLLDERNAALAAAGTKDKWKAVSIQSFDGLSEAALNYSQAYHRVFAVRLLQLPRELRDMIYTHLWTSPWPLHIRSYGMYWGPRHTWTSNCAGPPCTCLRSLPPMVDLNFVGGQVAYECLQSFATLPRAAVRQLVFESSLYTRSVVVRGDVEAFVAGDPFHVGLWPWDVFKKWDLRIKLAGCLYTDEKAWDAVTDQVSSRLDAGIDALLFAPPVESRRDIVFEIEDESGSIAVNIQHVLGIIRRGYRGLRSKGFDVRLEYHNSALFVEWDLGEEVLDRAPGEWSANMHGENRRIDWISPVHVSLPQNFPSGCQLQLQKPIWNAIRRLFFEALPEVDDVVADEEY</sequence>
<evidence type="ECO:0000313" key="1">
    <source>
        <dbReference type="EMBL" id="KAF2240547.1"/>
    </source>
</evidence>
<gene>
    <name evidence="1" type="ORF">BU26DRAFT_207761</name>
</gene>
<dbReference type="AlphaFoldDB" id="A0A6A6HRC0"/>
<organism evidence="1 2">
    <name type="scientific">Trematosphaeria pertusa</name>
    <dbReference type="NCBI Taxonomy" id="390896"/>
    <lineage>
        <taxon>Eukaryota</taxon>
        <taxon>Fungi</taxon>
        <taxon>Dikarya</taxon>
        <taxon>Ascomycota</taxon>
        <taxon>Pezizomycotina</taxon>
        <taxon>Dothideomycetes</taxon>
        <taxon>Pleosporomycetidae</taxon>
        <taxon>Pleosporales</taxon>
        <taxon>Massarineae</taxon>
        <taxon>Trematosphaeriaceae</taxon>
        <taxon>Trematosphaeria</taxon>
    </lineage>
</organism>
<proteinExistence type="predicted"/>
<keyword evidence="2" id="KW-1185">Reference proteome</keyword>
<reference evidence="1" key="1">
    <citation type="journal article" date="2020" name="Stud. Mycol.">
        <title>101 Dothideomycetes genomes: a test case for predicting lifestyles and emergence of pathogens.</title>
        <authorList>
            <person name="Haridas S."/>
            <person name="Albert R."/>
            <person name="Binder M."/>
            <person name="Bloem J."/>
            <person name="Labutti K."/>
            <person name="Salamov A."/>
            <person name="Andreopoulos B."/>
            <person name="Baker S."/>
            <person name="Barry K."/>
            <person name="Bills G."/>
            <person name="Bluhm B."/>
            <person name="Cannon C."/>
            <person name="Castanera R."/>
            <person name="Culley D."/>
            <person name="Daum C."/>
            <person name="Ezra D."/>
            <person name="Gonzalez J."/>
            <person name="Henrissat B."/>
            <person name="Kuo A."/>
            <person name="Liang C."/>
            <person name="Lipzen A."/>
            <person name="Lutzoni F."/>
            <person name="Magnuson J."/>
            <person name="Mondo S."/>
            <person name="Nolan M."/>
            <person name="Ohm R."/>
            <person name="Pangilinan J."/>
            <person name="Park H.-J."/>
            <person name="Ramirez L."/>
            <person name="Alfaro M."/>
            <person name="Sun H."/>
            <person name="Tritt A."/>
            <person name="Yoshinaga Y."/>
            <person name="Zwiers L.-H."/>
            <person name="Turgeon B."/>
            <person name="Goodwin S."/>
            <person name="Spatafora J."/>
            <person name="Crous P."/>
            <person name="Grigoriev I."/>
        </authorList>
    </citation>
    <scope>NUCLEOTIDE SEQUENCE</scope>
    <source>
        <strain evidence="1">CBS 122368</strain>
    </source>
</reference>
<dbReference type="GeneID" id="54573942"/>
<evidence type="ECO:0000313" key="2">
    <source>
        <dbReference type="Proteomes" id="UP000800094"/>
    </source>
</evidence>
<protein>
    <submittedName>
        <fullName evidence="1">Uncharacterized protein</fullName>
    </submittedName>
</protein>
<name>A0A6A6HRC0_9PLEO</name>
<dbReference type="EMBL" id="ML987217">
    <property type="protein sequence ID" value="KAF2240547.1"/>
    <property type="molecule type" value="Genomic_DNA"/>
</dbReference>
<dbReference type="RefSeq" id="XP_033675551.1">
    <property type="nucleotide sequence ID" value="XM_033820612.1"/>
</dbReference>
<dbReference type="OrthoDB" id="3795309at2759"/>